<sequence length="95" mass="11239">MLSQKPYYSKLKYGYARGHEAYAYVENIRKYQISLVGYLSEKERQQQQTLALAEDYPAVLPNELEQPQETTLPFFKFRADKQMDNARMKLPGHLY</sequence>
<dbReference type="EMBL" id="CBWK010000411">
    <property type="protein sequence ID" value="CDL09905.1"/>
    <property type="molecule type" value="Genomic_DNA"/>
</dbReference>
<organism evidence="1 2">
    <name type="scientific">Klebsiella pneumoniae IS43</name>
    <dbReference type="NCBI Taxonomy" id="1432552"/>
    <lineage>
        <taxon>Bacteria</taxon>
        <taxon>Pseudomonadati</taxon>
        <taxon>Pseudomonadota</taxon>
        <taxon>Gammaproteobacteria</taxon>
        <taxon>Enterobacterales</taxon>
        <taxon>Enterobacteriaceae</taxon>
        <taxon>Klebsiella/Raoultella group</taxon>
        <taxon>Klebsiella</taxon>
        <taxon>Klebsiella pneumoniae complex</taxon>
    </lineage>
</organism>
<proteinExistence type="predicted"/>
<accession>W1DME9</accession>
<protein>
    <submittedName>
        <fullName evidence="1">Transglycosylase, Slt family</fullName>
    </submittedName>
</protein>
<dbReference type="Proteomes" id="UP000019183">
    <property type="component" value="Unassembled WGS sequence"/>
</dbReference>
<reference evidence="1" key="1">
    <citation type="submission" date="2013-10" db="EMBL/GenBank/DDBJ databases">
        <title>Antibiotic resistance diversity of beta-lactamase producers in the General Hospital Vienna.</title>
        <authorList>
            <person name="Barisic I."/>
            <person name="Mitteregger D."/>
            <person name="Hirschl A.M."/>
            <person name="Noehammer C."/>
            <person name="Wiesinger-Mayr H."/>
        </authorList>
    </citation>
    <scope>NUCLEOTIDE SEQUENCE [LARGE SCALE GENOMIC DNA]</scope>
    <source>
        <strain evidence="1">IS43</strain>
    </source>
</reference>
<dbReference type="AlphaFoldDB" id="W1DME9"/>
<keyword evidence="2" id="KW-1185">Reference proteome</keyword>
<name>W1DME9_KLEPN</name>
<comment type="caution">
    <text evidence="1">The sequence shown here is derived from an EMBL/GenBank/DDBJ whole genome shotgun (WGS) entry which is preliminary data.</text>
</comment>
<evidence type="ECO:0000313" key="2">
    <source>
        <dbReference type="Proteomes" id="UP000019183"/>
    </source>
</evidence>
<evidence type="ECO:0000313" key="1">
    <source>
        <dbReference type="EMBL" id="CDL09905.1"/>
    </source>
</evidence>